<protein>
    <recommendedName>
        <fullName evidence="3">N-acetyltransferase domain-containing protein</fullName>
    </recommendedName>
</protein>
<proteinExistence type="predicted"/>
<dbReference type="Gene3D" id="3.40.630.30">
    <property type="match status" value="1"/>
</dbReference>
<dbReference type="InterPro" id="IPR000182">
    <property type="entry name" value="GNAT_dom"/>
</dbReference>
<evidence type="ECO:0000259" key="3">
    <source>
        <dbReference type="PROSITE" id="PS51186"/>
    </source>
</evidence>
<evidence type="ECO:0000313" key="4">
    <source>
        <dbReference type="EMBL" id="KAG2485669.1"/>
    </source>
</evidence>
<name>A0A835XLG9_9CHLO</name>
<accession>A0A835XLG9</accession>
<evidence type="ECO:0000256" key="1">
    <source>
        <dbReference type="ARBA" id="ARBA00022679"/>
    </source>
</evidence>
<dbReference type="GO" id="GO:0008080">
    <property type="term" value="F:N-acetyltransferase activity"/>
    <property type="evidence" value="ECO:0007669"/>
    <property type="project" value="UniProtKB-ARBA"/>
</dbReference>
<evidence type="ECO:0000313" key="5">
    <source>
        <dbReference type="Proteomes" id="UP000612055"/>
    </source>
</evidence>
<dbReference type="PROSITE" id="PS51186">
    <property type="entry name" value="GNAT"/>
    <property type="match status" value="1"/>
</dbReference>
<dbReference type="AlphaFoldDB" id="A0A835XLG9"/>
<dbReference type="EMBL" id="JAEHOE010000125">
    <property type="protein sequence ID" value="KAG2485669.1"/>
    <property type="molecule type" value="Genomic_DNA"/>
</dbReference>
<organism evidence="4 5">
    <name type="scientific">Edaphochlamys debaryana</name>
    <dbReference type="NCBI Taxonomy" id="47281"/>
    <lineage>
        <taxon>Eukaryota</taxon>
        <taxon>Viridiplantae</taxon>
        <taxon>Chlorophyta</taxon>
        <taxon>core chlorophytes</taxon>
        <taxon>Chlorophyceae</taxon>
        <taxon>CS clade</taxon>
        <taxon>Chlamydomonadales</taxon>
        <taxon>Chlamydomonadales incertae sedis</taxon>
        <taxon>Edaphochlamys</taxon>
    </lineage>
</organism>
<feature type="domain" description="N-acetyltransferase" evidence="3">
    <location>
        <begin position="22"/>
        <end position="192"/>
    </location>
</feature>
<sequence length="195" mass="21119">MAGADPAADPMLDGIEQLGSSVFFAPARLEDLGRIHALEAASYPEDEAATREKLDMRLQRAPEVFMVAMQCPEGAAEDADPAVVGYVCGTCTSADRLTHDSMSTHEEGPSAALLCVHSVVVEASLRRRGLALRMLRAYVPFVRTTAPHLRTIRLICKKDLIPLYEKAGFSLVGPSDVVHGQDPWYELALELGDGQ</sequence>
<dbReference type="OrthoDB" id="30840at2759"/>
<gene>
    <name evidence="4" type="ORF">HYH03_015641</name>
</gene>
<dbReference type="InterPro" id="IPR051635">
    <property type="entry name" value="SNAT-like"/>
</dbReference>
<dbReference type="InterPro" id="IPR016181">
    <property type="entry name" value="Acyl_CoA_acyltransferase"/>
</dbReference>
<evidence type="ECO:0000256" key="2">
    <source>
        <dbReference type="ARBA" id="ARBA00023315"/>
    </source>
</evidence>
<dbReference type="Pfam" id="PF00583">
    <property type="entry name" value="Acetyltransf_1"/>
    <property type="match status" value="1"/>
</dbReference>
<dbReference type="PANTHER" id="PTHR10908:SF0">
    <property type="entry name" value="SEROTONIN N-ACETYLTRANSFERASE"/>
    <property type="match status" value="1"/>
</dbReference>
<dbReference type="Proteomes" id="UP000612055">
    <property type="component" value="Unassembled WGS sequence"/>
</dbReference>
<keyword evidence="5" id="KW-1185">Reference proteome</keyword>
<reference evidence="4" key="1">
    <citation type="journal article" date="2020" name="bioRxiv">
        <title>Comparative genomics of Chlamydomonas.</title>
        <authorList>
            <person name="Craig R.J."/>
            <person name="Hasan A.R."/>
            <person name="Ness R.W."/>
            <person name="Keightley P.D."/>
        </authorList>
    </citation>
    <scope>NUCLEOTIDE SEQUENCE</scope>
    <source>
        <strain evidence="4">CCAP 11/70</strain>
    </source>
</reference>
<keyword evidence="1" id="KW-0808">Transferase</keyword>
<dbReference type="SUPFAM" id="SSF55729">
    <property type="entry name" value="Acyl-CoA N-acyltransferases (Nat)"/>
    <property type="match status" value="1"/>
</dbReference>
<dbReference type="PANTHER" id="PTHR10908">
    <property type="entry name" value="SEROTONIN N-ACETYLTRANSFERASE"/>
    <property type="match status" value="1"/>
</dbReference>
<keyword evidence="2" id="KW-0012">Acyltransferase</keyword>
<comment type="caution">
    <text evidence="4">The sequence shown here is derived from an EMBL/GenBank/DDBJ whole genome shotgun (WGS) entry which is preliminary data.</text>
</comment>